<sequence length="250" mass="28367">MPGLLQKSGFTIWWSPNQDATVEEERGVLWERLAELIDRSRSVVRSFVCRSVTGNYDGFVSHKYVLMYAYNRNESSTVVQLFFLRAGNLVSRIREIAIRIERCSDCRNSGKQFNRCGLRYHEKCSKMSEQCYALHLQHGELNEVSRGKYDRLRIVQVKAHNEVQGLCRISLALPGLRSATPRVLCTSFRSEEGPKGSGESAEEVHAHVPHLRGATYAKSLQGLKLCSLELPQEEVTSETIAEFKLKLDTS</sequence>
<dbReference type="WBParaSite" id="ECPE_0000760001-mRNA-1">
    <property type="protein sequence ID" value="ECPE_0000760001-mRNA-1"/>
    <property type="gene ID" value="ECPE_0000760001"/>
</dbReference>
<reference evidence="3" key="1">
    <citation type="submission" date="2016-06" db="UniProtKB">
        <authorList>
            <consortium name="WormBaseParasite"/>
        </authorList>
    </citation>
    <scope>IDENTIFICATION</scope>
</reference>
<evidence type="ECO:0000313" key="3">
    <source>
        <dbReference type="WBParaSite" id="ECPE_0000760001-mRNA-1"/>
    </source>
</evidence>
<reference evidence="1 2" key="2">
    <citation type="submission" date="2018-11" db="EMBL/GenBank/DDBJ databases">
        <authorList>
            <consortium name="Pathogen Informatics"/>
        </authorList>
    </citation>
    <scope>NUCLEOTIDE SEQUENCE [LARGE SCALE GENOMIC DNA]</scope>
    <source>
        <strain evidence="1 2">Egypt</strain>
    </source>
</reference>
<evidence type="ECO:0000313" key="1">
    <source>
        <dbReference type="EMBL" id="VDP81495.1"/>
    </source>
</evidence>
<name>A0A183AKU9_9TREM</name>
<protein>
    <submittedName>
        <fullName evidence="3">PHD-type domain-containing protein</fullName>
    </submittedName>
</protein>
<organism evidence="3">
    <name type="scientific">Echinostoma caproni</name>
    <dbReference type="NCBI Taxonomy" id="27848"/>
    <lineage>
        <taxon>Eukaryota</taxon>
        <taxon>Metazoa</taxon>
        <taxon>Spiralia</taxon>
        <taxon>Lophotrochozoa</taxon>
        <taxon>Platyhelminthes</taxon>
        <taxon>Trematoda</taxon>
        <taxon>Digenea</taxon>
        <taxon>Plagiorchiida</taxon>
        <taxon>Echinostomata</taxon>
        <taxon>Echinostomatoidea</taxon>
        <taxon>Echinostomatidae</taxon>
        <taxon>Echinostoma</taxon>
    </lineage>
</organism>
<gene>
    <name evidence="1" type="ORF">ECPE_LOCUS7584</name>
</gene>
<dbReference type="AlphaFoldDB" id="A0A183AKU9"/>
<proteinExistence type="predicted"/>
<keyword evidence="2" id="KW-1185">Reference proteome</keyword>
<evidence type="ECO:0000313" key="2">
    <source>
        <dbReference type="Proteomes" id="UP000272942"/>
    </source>
</evidence>
<dbReference type="EMBL" id="UZAN01044805">
    <property type="protein sequence ID" value="VDP81495.1"/>
    <property type="molecule type" value="Genomic_DNA"/>
</dbReference>
<accession>A0A183AKU9</accession>
<dbReference type="Proteomes" id="UP000272942">
    <property type="component" value="Unassembled WGS sequence"/>
</dbReference>